<keyword evidence="4" id="KW-1185">Reference proteome</keyword>
<dbReference type="AlphaFoldDB" id="A0A1S2VLD6"/>
<evidence type="ECO:0000256" key="2">
    <source>
        <dbReference type="ARBA" id="ARBA00022525"/>
    </source>
</evidence>
<name>A0A1S2VLD6_9BACT</name>
<organism evidence="3 4">
    <name type="scientific">Arsenicibacter rosenii</name>
    <dbReference type="NCBI Taxonomy" id="1750698"/>
    <lineage>
        <taxon>Bacteria</taxon>
        <taxon>Pseudomonadati</taxon>
        <taxon>Bacteroidota</taxon>
        <taxon>Cytophagia</taxon>
        <taxon>Cytophagales</taxon>
        <taxon>Spirosomataceae</taxon>
        <taxon>Arsenicibacter</taxon>
    </lineage>
</organism>
<dbReference type="PANTHER" id="PTHR10009">
    <property type="entry name" value="PROTEIN YELLOW-RELATED"/>
    <property type="match status" value="1"/>
</dbReference>
<dbReference type="Proteomes" id="UP000181790">
    <property type="component" value="Unassembled WGS sequence"/>
</dbReference>
<dbReference type="RefSeq" id="WP_071503715.1">
    <property type="nucleotide sequence ID" value="NZ_MORL01000006.1"/>
</dbReference>
<dbReference type="InterPro" id="IPR017996">
    <property type="entry name" value="MRJP/yellow-related"/>
</dbReference>
<dbReference type="GO" id="GO:0005576">
    <property type="term" value="C:extracellular region"/>
    <property type="evidence" value="ECO:0007669"/>
    <property type="project" value="UniProtKB-SubCell"/>
</dbReference>
<sequence length="352" mass="39308">MKNYSLLLVYTLIALLPVKAQGLEEVRSFGKLQPVGVAMSKKGRLFVSFPKWTDNYAHAVVEVLPNGKLIPFPNPEWNKWDTAQPQDHFLSVQALFIDRSDAVWALDLANPTGMKPIRAGVKLVKLTLDGTVERVYRFDDLPGAGLNDVQVDARRQVAYLSDPGRSAVVVLDLKTGKSRTLLQGDASTKADPNTVLSIDGKDVRDQAGRPFSSNVNGIALSHDGEYFYFRPITKKRLYRIPTKFLYDPAYTAAQVSAAVEDLGEAGFSHGMIADAAGNVYMGDSQEQVIRRRTPAGKLETLVQDKRIHWPDSYAIGPDGYLYVTMAQLDRAPRYHDGTDRVVYPYWLYRIKL</sequence>
<dbReference type="PANTHER" id="PTHR10009:SF18">
    <property type="entry name" value="PROTEIN YELLOW-LIKE PROTEIN"/>
    <property type="match status" value="1"/>
</dbReference>
<accession>A0A1S2VLD6</accession>
<dbReference type="OrthoDB" id="9797664at2"/>
<protein>
    <submittedName>
        <fullName evidence="3">Gluconolactonase</fullName>
    </submittedName>
</protein>
<dbReference type="InterPro" id="IPR011042">
    <property type="entry name" value="6-blade_b-propeller_TolB-like"/>
</dbReference>
<evidence type="ECO:0000313" key="3">
    <source>
        <dbReference type="EMBL" id="OIN58608.1"/>
    </source>
</evidence>
<gene>
    <name evidence="3" type="ORF">BLX24_13640</name>
</gene>
<dbReference type="SUPFAM" id="SSF101898">
    <property type="entry name" value="NHL repeat"/>
    <property type="match status" value="1"/>
</dbReference>
<dbReference type="EMBL" id="MORL01000006">
    <property type="protein sequence ID" value="OIN58608.1"/>
    <property type="molecule type" value="Genomic_DNA"/>
</dbReference>
<dbReference type="Gene3D" id="2.120.10.30">
    <property type="entry name" value="TolB, C-terminal domain"/>
    <property type="match status" value="1"/>
</dbReference>
<reference evidence="3 4" key="1">
    <citation type="submission" date="2016-10" db="EMBL/GenBank/DDBJ databases">
        <title>Arsenicibacter rosenii gen. nov., sp. nov., an efficient arsenic-methylating bacterium isolated from an arsenic-contaminated paddy soil.</title>
        <authorList>
            <person name="Huang K."/>
        </authorList>
    </citation>
    <scope>NUCLEOTIDE SEQUENCE [LARGE SCALE GENOMIC DNA]</scope>
    <source>
        <strain evidence="3 4">SM-1</strain>
    </source>
</reference>
<dbReference type="Pfam" id="PF03022">
    <property type="entry name" value="MRJP"/>
    <property type="match status" value="1"/>
</dbReference>
<evidence type="ECO:0000313" key="4">
    <source>
        <dbReference type="Proteomes" id="UP000181790"/>
    </source>
</evidence>
<evidence type="ECO:0000256" key="1">
    <source>
        <dbReference type="ARBA" id="ARBA00004613"/>
    </source>
</evidence>
<comment type="caution">
    <text evidence="3">The sequence shown here is derived from an EMBL/GenBank/DDBJ whole genome shotgun (WGS) entry which is preliminary data.</text>
</comment>
<proteinExistence type="predicted"/>
<comment type="subcellular location">
    <subcellularLocation>
        <location evidence="1">Secreted</location>
    </subcellularLocation>
</comment>
<keyword evidence="2" id="KW-0964">Secreted</keyword>